<reference evidence="2 3" key="1">
    <citation type="journal article" date="2015" name="Nature">
        <title>rRNA introns, odd ribosomes, and small enigmatic genomes across a large radiation of phyla.</title>
        <authorList>
            <person name="Brown C.T."/>
            <person name="Hug L.A."/>
            <person name="Thomas B.C."/>
            <person name="Sharon I."/>
            <person name="Castelle C.J."/>
            <person name="Singh A."/>
            <person name="Wilkins M.J."/>
            <person name="Williams K.H."/>
            <person name="Banfield J.F."/>
        </authorList>
    </citation>
    <scope>NUCLEOTIDE SEQUENCE [LARGE SCALE GENOMIC DNA]</scope>
</reference>
<dbReference type="AlphaFoldDB" id="A0A0G0KBB1"/>
<feature type="transmembrane region" description="Helical" evidence="1">
    <location>
        <begin position="7"/>
        <end position="29"/>
    </location>
</feature>
<feature type="transmembrane region" description="Helical" evidence="1">
    <location>
        <begin position="77"/>
        <end position="102"/>
    </location>
</feature>
<dbReference type="Proteomes" id="UP000034591">
    <property type="component" value="Unassembled WGS sequence"/>
</dbReference>
<organism evidence="2 3">
    <name type="scientific">Candidatus Woesebacteria bacterium GW2011_GWA1_37_7</name>
    <dbReference type="NCBI Taxonomy" id="1618545"/>
    <lineage>
        <taxon>Bacteria</taxon>
        <taxon>Candidatus Woeseibacteriota</taxon>
    </lineage>
</organism>
<gene>
    <name evidence="2" type="ORF">US53_C0007G0020</name>
</gene>
<dbReference type="STRING" id="1618545.US53_C0007G0020"/>
<keyword evidence="1" id="KW-0812">Transmembrane</keyword>
<comment type="caution">
    <text evidence="2">The sequence shown here is derived from an EMBL/GenBank/DDBJ whole genome shotgun (WGS) entry which is preliminary data.</text>
</comment>
<name>A0A0G0KBB1_9BACT</name>
<evidence type="ECO:0000256" key="1">
    <source>
        <dbReference type="SAM" id="Phobius"/>
    </source>
</evidence>
<evidence type="ECO:0000313" key="3">
    <source>
        <dbReference type="Proteomes" id="UP000034591"/>
    </source>
</evidence>
<keyword evidence="1" id="KW-0472">Membrane</keyword>
<keyword evidence="1" id="KW-1133">Transmembrane helix</keyword>
<evidence type="ECO:0000313" key="2">
    <source>
        <dbReference type="EMBL" id="KKQ37881.1"/>
    </source>
</evidence>
<dbReference type="EMBL" id="LBTI01000007">
    <property type="protein sequence ID" value="KKQ37881.1"/>
    <property type="molecule type" value="Genomic_DNA"/>
</dbReference>
<protein>
    <submittedName>
        <fullName evidence="2">Uncharacterized protein</fullName>
    </submittedName>
</protein>
<accession>A0A0G0KBB1</accession>
<proteinExistence type="predicted"/>
<sequence>MGEKITGILLLVLGLLVIAMASLNIYFLFSGKVAPFSLIRTKGISLDIKGPTLPDSTEIPFKTEILEADVLDRLVNISFHFIFMGFLVNVGYKVASLGVQFLRPVKVNLRGPEAASKDKSILSP</sequence>